<keyword evidence="3" id="KW-1185">Reference proteome</keyword>
<feature type="region of interest" description="Disordered" evidence="1">
    <location>
        <begin position="56"/>
        <end position="86"/>
    </location>
</feature>
<evidence type="ECO:0000256" key="1">
    <source>
        <dbReference type="SAM" id="MobiDB-lite"/>
    </source>
</evidence>
<proteinExistence type="predicted"/>
<evidence type="ECO:0000313" key="3">
    <source>
        <dbReference type="Proteomes" id="UP001220324"/>
    </source>
</evidence>
<dbReference type="Proteomes" id="UP001220324">
    <property type="component" value="Unassembled WGS sequence"/>
</dbReference>
<dbReference type="AlphaFoldDB" id="A0AAD6CJM4"/>
<feature type="compositionally biased region" description="Basic and acidic residues" evidence="1">
    <location>
        <begin position="64"/>
        <end position="86"/>
    </location>
</feature>
<name>A0AAD6CJM4_9EURO</name>
<comment type="caution">
    <text evidence="2">The sequence shown here is derived from an EMBL/GenBank/DDBJ whole genome shotgun (WGS) entry which is preliminary data.</text>
</comment>
<sequence length="86" mass="9908">MDNEGSQCGWQHKKFASFMNRKWKAISDEERAVGVVMHEKLKSGFVYTPSSRYIYQDPDDEMHSDETDKEESGRNDSNEVGLDKSS</sequence>
<accession>A0AAD6CJM4</accession>
<gene>
    <name evidence="2" type="ORF">N7494_011376</name>
</gene>
<protein>
    <submittedName>
        <fullName evidence="2">Uncharacterized protein</fullName>
    </submittedName>
</protein>
<reference evidence="2 3" key="1">
    <citation type="journal article" date="2023" name="IMA Fungus">
        <title>Comparative genomic study of the Penicillium genus elucidates a diverse pangenome and 15 lateral gene transfer events.</title>
        <authorList>
            <person name="Petersen C."/>
            <person name="Sorensen T."/>
            <person name="Nielsen M.R."/>
            <person name="Sondergaard T.E."/>
            <person name="Sorensen J.L."/>
            <person name="Fitzpatrick D.A."/>
            <person name="Frisvad J.C."/>
            <person name="Nielsen K.L."/>
        </authorList>
    </citation>
    <scope>NUCLEOTIDE SEQUENCE [LARGE SCALE GENOMIC DNA]</scope>
    <source>
        <strain evidence="2 3">IBT 35679</strain>
    </source>
</reference>
<dbReference type="EMBL" id="JAQIZZ010000008">
    <property type="protein sequence ID" value="KAJ5524726.1"/>
    <property type="molecule type" value="Genomic_DNA"/>
</dbReference>
<evidence type="ECO:0000313" key="2">
    <source>
        <dbReference type="EMBL" id="KAJ5524726.1"/>
    </source>
</evidence>
<organism evidence="2 3">
    <name type="scientific">Penicillium frequentans</name>
    <dbReference type="NCBI Taxonomy" id="3151616"/>
    <lineage>
        <taxon>Eukaryota</taxon>
        <taxon>Fungi</taxon>
        <taxon>Dikarya</taxon>
        <taxon>Ascomycota</taxon>
        <taxon>Pezizomycotina</taxon>
        <taxon>Eurotiomycetes</taxon>
        <taxon>Eurotiomycetidae</taxon>
        <taxon>Eurotiales</taxon>
        <taxon>Aspergillaceae</taxon>
        <taxon>Penicillium</taxon>
    </lineage>
</organism>